<name>A0ABU2WLT9_9GAMM</name>
<dbReference type="NCBIfam" id="TIGR02762">
    <property type="entry name" value="TraL_TIGR"/>
    <property type="match status" value="1"/>
</dbReference>
<dbReference type="RefSeq" id="WP_311365994.1">
    <property type="nucleotide sequence ID" value="NZ_JAVRIC010000023.1"/>
</dbReference>
<proteinExistence type="predicted"/>
<sequence>MEERFYIPRTLDDPPLFFMWALDDAAVFLCGVILFSLMGSALMFLVGCASGLAAARAYARLKQAGGKGFVIRALYWYSPSDWWFRSPAPSHVREYIGG</sequence>
<evidence type="ECO:0000256" key="1">
    <source>
        <dbReference type="SAM" id="Phobius"/>
    </source>
</evidence>
<protein>
    <submittedName>
        <fullName evidence="2">Type IV conjugative transfer system protein TraL</fullName>
    </submittedName>
</protein>
<comment type="caution">
    <text evidence="2">The sequence shown here is derived from an EMBL/GenBank/DDBJ whole genome shotgun (WGS) entry which is preliminary data.</text>
</comment>
<dbReference type="Proteomes" id="UP001254608">
    <property type="component" value="Unassembled WGS sequence"/>
</dbReference>
<evidence type="ECO:0000313" key="2">
    <source>
        <dbReference type="EMBL" id="MDT0498584.1"/>
    </source>
</evidence>
<dbReference type="Pfam" id="PF07178">
    <property type="entry name" value="TraL"/>
    <property type="match status" value="1"/>
</dbReference>
<organism evidence="2 3">
    <name type="scientific">Banduia mediterranea</name>
    <dbReference type="NCBI Taxonomy" id="3075609"/>
    <lineage>
        <taxon>Bacteria</taxon>
        <taxon>Pseudomonadati</taxon>
        <taxon>Pseudomonadota</taxon>
        <taxon>Gammaproteobacteria</taxon>
        <taxon>Nevskiales</taxon>
        <taxon>Algiphilaceae</taxon>
        <taxon>Banduia</taxon>
    </lineage>
</organism>
<accession>A0ABU2WLT9</accession>
<evidence type="ECO:0000313" key="3">
    <source>
        <dbReference type="Proteomes" id="UP001254608"/>
    </source>
</evidence>
<keyword evidence="1" id="KW-1133">Transmembrane helix</keyword>
<keyword evidence="1" id="KW-0812">Transmembrane</keyword>
<feature type="transmembrane region" description="Helical" evidence="1">
    <location>
        <begin position="25"/>
        <end position="53"/>
    </location>
</feature>
<keyword evidence="3" id="KW-1185">Reference proteome</keyword>
<reference evidence="2 3" key="1">
    <citation type="submission" date="2023-09" db="EMBL/GenBank/DDBJ databases">
        <authorList>
            <person name="Rey-Velasco X."/>
        </authorList>
    </citation>
    <scope>NUCLEOTIDE SEQUENCE [LARGE SCALE GENOMIC DNA]</scope>
    <source>
        <strain evidence="2 3">W345</strain>
    </source>
</reference>
<gene>
    <name evidence="2" type="primary">traL</name>
    <name evidence="2" type="ORF">RM530_14630</name>
</gene>
<dbReference type="EMBL" id="JAVRIC010000023">
    <property type="protein sequence ID" value="MDT0498584.1"/>
    <property type="molecule type" value="Genomic_DNA"/>
</dbReference>
<keyword evidence="1" id="KW-0472">Membrane</keyword>
<dbReference type="InterPro" id="IPR009838">
    <property type="entry name" value="T4SS_TraL"/>
</dbReference>